<accession>A0AAE3KJQ9</accession>
<dbReference type="Proteomes" id="UP001206128">
    <property type="component" value="Unassembled WGS sequence"/>
</dbReference>
<keyword evidence="2" id="KW-1185">Reference proteome</keyword>
<dbReference type="EMBL" id="JAMTCK010000003">
    <property type="protein sequence ID" value="MCP2164588.1"/>
    <property type="molecule type" value="Genomic_DNA"/>
</dbReference>
<comment type="caution">
    <text evidence="1">The sequence shown here is derived from an EMBL/GenBank/DDBJ whole genome shotgun (WGS) entry which is preliminary data.</text>
</comment>
<dbReference type="RefSeq" id="WP_253768392.1">
    <property type="nucleotide sequence ID" value="NZ_JAMTCK010000003.1"/>
</dbReference>
<protein>
    <submittedName>
        <fullName evidence="1">Uncharacterized protein</fullName>
    </submittedName>
</protein>
<evidence type="ECO:0000313" key="1">
    <source>
        <dbReference type="EMBL" id="MCP2164588.1"/>
    </source>
</evidence>
<gene>
    <name evidence="1" type="ORF">LX83_001428</name>
</gene>
<evidence type="ECO:0000313" key="2">
    <source>
        <dbReference type="Proteomes" id="UP001206128"/>
    </source>
</evidence>
<proteinExistence type="predicted"/>
<name>A0AAE3KJQ9_9PSEU</name>
<sequence length="286" mass="31702">MHAREEFLGRARKRLASLHKGLGVRRHNLLTQLGPELARLWGVSDADDLESARAKVVCQLERVFGRQLDDTLARVARVFYNTSTDPRTRDLNLGGRLAVLHDQLGRKYSPTNVNRLMRTVVAQLEVSLARNPPAVPVDKLREAIRQERACLARTVTSPGTDGLRRAIRDLRSPRVLAEHVVRRFLAARLHVPCWPGWRLAVAHTAGLGSWACAFTTGERLLRYQRDAGAPWADEHLVLSGAELVRTVIPRDAGVGVLVDPSAERSAELTETLSLPPELVSRLAVGD</sequence>
<reference evidence="1" key="1">
    <citation type="submission" date="2022-06" db="EMBL/GenBank/DDBJ databases">
        <title>Genomic Encyclopedia of Archaeal and Bacterial Type Strains, Phase II (KMG-II): from individual species to whole genera.</title>
        <authorList>
            <person name="Goeker M."/>
        </authorList>
    </citation>
    <scope>NUCLEOTIDE SEQUENCE</scope>
    <source>
        <strain evidence="1">DSM 43935</strain>
    </source>
</reference>
<dbReference type="AlphaFoldDB" id="A0AAE3KJQ9"/>
<organism evidence="1 2">
    <name type="scientific">Goodfellowiella coeruleoviolacea</name>
    <dbReference type="NCBI Taxonomy" id="334858"/>
    <lineage>
        <taxon>Bacteria</taxon>
        <taxon>Bacillati</taxon>
        <taxon>Actinomycetota</taxon>
        <taxon>Actinomycetes</taxon>
        <taxon>Pseudonocardiales</taxon>
        <taxon>Pseudonocardiaceae</taxon>
        <taxon>Goodfellowiella</taxon>
    </lineage>
</organism>